<sequence>MQRQFFRYNAKSFPKCYRELATSSSIFLIFTAAIAGCTNSSLATKQQPATTQLFSPQTHLASQPPRCQTAQLSVSKVSTNAGAGNVAVIYAFTNKGSSPCNLYGYPGFALLDSKDRPLKGVKVIRSQGTYFSKQQSPRQVTLAPNGQASFEIAYNQVRDVGQSCPTSEKIQITPPNAYHHFTLPEQINPCTGQVRVTSVQPGIIQ</sequence>
<proteinExistence type="predicted"/>
<dbReference type="Pfam" id="PF14016">
    <property type="entry name" value="DUF4232"/>
    <property type="match status" value="1"/>
</dbReference>
<dbReference type="AlphaFoldDB" id="A0A8J7LD78"/>
<feature type="chain" id="PRO_5035302489" evidence="1">
    <location>
        <begin position="36"/>
        <end position="205"/>
    </location>
</feature>
<dbReference type="Proteomes" id="UP000662314">
    <property type="component" value="Unassembled WGS sequence"/>
</dbReference>
<comment type="caution">
    <text evidence="3">The sequence shown here is derived from an EMBL/GenBank/DDBJ whole genome shotgun (WGS) entry which is preliminary data.</text>
</comment>
<keyword evidence="1" id="KW-0732">Signal</keyword>
<name>A0A8J7LD78_9NOST</name>
<organism evidence="3 4">
    <name type="scientific">Dendronalium phyllosphericum CENA369</name>
    <dbReference type="NCBI Taxonomy" id="1725256"/>
    <lineage>
        <taxon>Bacteria</taxon>
        <taxon>Bacillati</taxon>
        <taxon>Cyanobacteriota</taxon>
        <taxon>Cyanophyceae</taxon>
        <taxon>Nostocales</taxon>
        <taxon>Nostocaceae</taxon>
        <taxon>Dendronalium</taxon>
        <taxon>Dendronalium phyllosphericum</taxon>
    </lineage>
</organism>
<evidence type="ECO:0000313" key="4">
    <source>
        <dbReference type="Proteomes" id="UP000662314"/>
    </source>
</evidence>
<evidence type="ECO:0000313" key="3">
    <source>
        <dbReference type="EMBL" id="MBH8571708.1"/>
    </source>
</evidence>
<feature type="domain" description="DUF4232" evidence="2">
    <location>
        <begin position="67"/>
        <end position="200"/>
    </location>
</feature>
<keyword evidence="4" id="KW-1185">Reference proteome</keyword>
<evidence type="ECO:0000259" key="2">
    <source>
        <dbReference type="Pfam" id="PF14016"/>
    </source>
</evidence>
<dbReference type="InterPro" id="IPR025326">
    <property type="entry name" value="DUF4232"/>
</dbReference>
<feature type="signal peptide" evidence="1">
    <location>
        <begin position="1"/>
        <end position="35"/>
    </location>
</feature>
<dbReference type="EMBL" id="JAECZA010000002">
    <property type="protein sequence ID" value="MBH8571708.1"/>
    <property type="molecule type" value="Genomic_DNA"/>
</dbReference>
<dbReference type="RefSeq" id="WP_214430543.1">
    <property type="nucleotide sequence ID" value="NZ_CAWPUQ010000110.1"/>
</dbReference>
<protein>
    <submittedName>
        <fullName evidence="3">DUF4232 domain-containing protein</fullName>
    </submittedName>
</protein>
<evidence type="ECO:0000256" key="1">
    <source>
        <dbReference type="SAM" id="SignalP"/>
    </source>
</evidence>
<reference evidence="3 4" key="1">
    <citation type="journal article" date="2021" name="Int. J. Syst. Evol. Microbiol.">
        <title>Amazonocrinis nigriterrae gen. nov., sp. nov., Atlanticothrix silvestris gen. nov., sp. nov. and Dendronalium phyllosphericum gen. nov., sp. nov., nostocacean cyanobacteria from Brazilian environments.</title>
        <authorList>
            <person name="Alvarenga D.O."/>
            <person name="Andreote A.P.D."/>
            <person name="Branco L.H.Z."/>
            <person name="Delbaje E."/>
            <person name="Cruz R.B."/>
            <person name="Varani A.M."/>
            <person name="Fiore M.F."/>
        </authorList>
    </citation>
    <scope>NUCLEOTIDE SEQUENCE [LARGE SCALE GENOMIC DNA]</scope>
    <source>
        <strain evidence="3 4">CENA369</strain>
    </source>
</reference>
<accession>A0A8J7LD78</accession>
<gene>
    <name evidence="3" type="ORF">I8752_01425</name>
</gene>